<name>A0A101JDL8_9ACTN</name>
<dbReference type="AlphaFoldDB" id="A0A101JDL8"/>
<keyword evidence="2" id="KW-0503">Monooxygenase</keyword>
<sequence>MLLEVTLIDVLPGRENDFISAYQLARPVIAGAQGCHGVRLKRSTDVSPRYALLVSWESMEAQEHNFRRTERFAQWRALIAGALAQPPVAEFFTDVPAPDGRPDADHDFFAV</sequence>
<dbReference type="Proteomes" id="UP000053244">
    <property type="component" value="Unassembled WGS sequence"/>
</dbReference>
<comment type="caution">
    <text evidence="2">The sequence shown here is derived from an EMBL/GenBank/DDBJ whole genome shotgun (WGS) entry which is preliminary data.</text>
</comment>
<dbReference type="InterPro" id="IPR007138">
    <property type="entry name" value="ABM_dom"/>
</dbReference>
<dbReference type="InterPro" id="IPR011008">
    <property type="entry name" value="Dimeric_a/b-barrel"/>
</dbReference>
<proteinExistence type="predicted"/>
<gene>
    <name evidence="2" type="ORF">ADL15_41845</name>
</gene>
<dbReference type="PROSITE" id="PS51725">
    <property type="entry name" value="ABM"/>
    <property type="match status" value="1"/>
</dbReference>
<dbReference type="GO" id="GO:0004497">
    <property type="term" value="F:monooxygenase activity"/>
    <property type="evidence" value="ECO:0007669"/>
    <property type="project" value="UniProtKB-KW"/>
</dbReference>
<dbReference type="RefSeq" id="WP_067704285.1">
    <property type="nucleotide sequence ID" value="NZ_LLZH01000318.1"/>
</dbReference>
<dbReference type="Pfam" id="PF03992">
    <property type="entry name" value="ABM"/>
    <property type="match status" value="1"/>
</dbReference>
<evidence type="ECO:0000313" key="3">
    <source>
        <dbReference type="Proteomes" id="UP000053244"/>
    </source>
</evidence>
<feature type="domain" description="ABM" evidence="1">
    <location>
        <begin position="2"/>
        <end position="91"/>
    </location>
</feature>
<accession>A0A101JDL8</accession>
<reference evidence="2 3" key="1">
    <citation type="submission" date="2015-10" db="EMBL/GenBank/DDBJ databases">
        <authorList>
            <person name="Gilbert D.G."/>
        </authorList>
    </citation>
    <scope>NUCLEOTIDE SEQUENCE [LARGE SCALE GENOMIC DNA]</scope>
    <source>
        <strain evidence="2 3">NRRL B-16712</strain>
    </source>
</reference>
<dbReference type="Gene3D" id="3.30.70.100">
    <property type="match status" value="1"/>
</dbReference>
<dbReference type="EMBL" id="LLZH01000318">
    <property type="protein sequence ID" value="KUL24841.1"/>
    <property type="molecule type" value="Genomic_DNA"/>
</dbReference>
<keyword evidence="3" id="KW-1185">Reference proteome</keyword>
<evidence type="ECO:0000259" key="1">
    <source>
        <dbReference type="PROSITE" id="PS51725"/>
    </source>
</evidence>
<dbReference type="SUPFAM" id="SSF54909">
    <property type="entry name" value="Dimeric alpha+beta barrel"/>
    <property type="match status" value="1"/>
</dbReference>
<dbReference type="OrthoDB" id="9798157at2"/>
<keyword evidence="2" id="KW-0560">Oxidoreductase</keyword>
<protein>
    <submittedName>
        <fullName evidence="2">Antibiotic biosynthesis monooxygenase</fullName>
    </submittedName>
</protein>
<organism evidence="2 3">
    <name type="scientific">Actinoplanes awajinensis subsp. mycoplanecinus</name>
    <dbReference type="NCBI Taxonomy" id="135947"/>
    <lineage>
        <taxon>Bacteria</taxon>
        <taxon>Bacillati</taxon>
        <taxon>Actinomycetota</taxon>
        <taxon>Actinomycetes</taxon>
        <taxon>Micromonosporales</taxon>
        <taxon>Micromonosporaceae</taxon>
        <taxon>Actinoplanes</taxon>
    </lineage>
</organism>
<evidence type="ECO:0000313" key="2">
    <source>
        <dbReference type="EMBL" id="KUL24841.1"/>
    </source>
</evidence>